<dbReference type="Proteomes" id="UP001166191">
    <property type="component" value="Unassembled WGS sequence"/>
</dbReference>
<dbReference type="RefSeq" id="WP_216033837.1">
    <property type="nucleotide sequence ID" value="NZ_JAHKNG010000025.1"/>
</dbReference>
<organism evidence="1 2">
    <name type="scientific">Paracoccus marinaquae</name>
    <dbReference type="NCBI Taxonomy" id="2841926"/>
    <lineage>
        <taxon>Bacteria</taxon>
        <taxon>Pseudomonadati</taxon>
        <taxon>Pseudomonadota</taxon>
        <taxon>Alphaproteobacteria</taxon>
        <taxon>Rhodobacterales</taxon>
        <taxon>Paracoccaceae</taxon>
        <taxon>Paracoccus</taxon>
    </lineage>
</organism>
<keyword evidence="2" id="KW-1185">Reference proteome</keyword>
<sequence length="400" mass="44439">MSVSRYRLTGREFAGDAPDLSGLLAAAHEKKVRPRCLCTAAEPEMYVARFGDDLLLKRMPGTGHLHDPSCPTFDPPPELSGLGQLNGKAIVSDHEGATVLKLDFPLSMRSGRAVTPTDSKVAAATSATATPNKLGLLGMLHYLWDTAELTKWRPSWAGKRGWWLVYRELTAVAERTSSKAGPLSSILLVPPQFHPDRKEALARDRDRFLHHLQPAKGKPVPLGLLVAEIKSQEPSQYGRRLRFKHLPDMAFFMDDDLCRRFDKLTTTKARMVEAIDGAHLMAIATFSMRGNYAEIREIAVMPVTADWIPFDDEREITLVKALADRNFVKCLRYNLRADAPVASVLLTDTTPPTALYVPPHHLAPEAEADLREIAAEGAYPAWIWSVGEFEMPELPMIDRG</sequence>
<evidence type="ECO:0000313" key="1">
    <source>
        <dbReference type="EMBL" id="MBU3031164.1"/>
    </source>
</evidence>
<dbReference type="Pfam" id="PF06666">
    <property type="entry name" value="DUF1173"/>
    <property type="match status" value="1"/>
</dbReference>
<reference evidence="1" key="1">
    <citation type="submission" date="2021-06" db="EMBL/GenBank/DDBJ databases">
        <title>Paracoccus bacterium XHP0099 sp. nov., isolated from the surface waters of the Yellow Sea.</title>
        <authorList>
            <person name="Xue H."/>
            <person name="Zhang D."/>
        </authorList>
    </citation>
    <scope>NUCLEOTIDE SEQUENCE</scope>
    <source>
        <strain evidence="1">XHP0099</strain>
    </source>
</reference>
<protein>
    <submittedName>
        <fullName evidence="1">DUF1173 domain-containing protein</fullName>
    </submittedName>
</protein>
<dbReference type="EMBL" id="JAHKNG010000025">
    <property type="protein sequence ID" value="MBU3031164.1"/>
    <property type="molecule type" value="Genomic_DNA"/>
</dbReference>
<accession>A0ABS6ANE7</accession>
<proteinExistence type="predicted"/>
<name>A0ABS6ANE7_9RHOB</name>
<evidence type="ECO:0000313" key="2">
    <source>
        <dbReference type="Proteomes" id="UP001166191"/>
    </source>
</evidence>
<comment type="caution">
    <text evidence="1">The sequence shown here is derived from an EMBL/GenBank/DDBJ whole genome shotgun (WGS) entry which is preliminary data.</text>
</comment>
<dbReference type="InterPro" id="IPR009553">
    <property type="entry name" value="DUF1173"/>
</dbReference>
<gene>
    <name evidence="1" type="ORF">KNW02_13660</name>
</gene>